<keyword evidence="1 3" id="KW-0808">Transferase</keyword>
<dbReference type="GO" id="GO:0050518">
    <property type="term" value="F:2-C-methyl-D-erythritol 4-phosphate cytidylyltransferase activity"/>
    <property type="evidence" value="ECO:0007669"/>
    <property type="project" value="InterPro"/>
</dbReference>
<protein>
    <submittedName>
        <fullName evidence="3">2-C-methyl-D-erythritol 4-phosphate cytidylyltransferase</fullName>
    </submittedName>
</protein>
<dbReference type="PANTHER" id="PTHR32125:SF4">
    <property type="entry name" value="2-C-METHYL-D-ERYTHRITOL 4-PHOSPHATE CYTIDYLYLTRANSFERASE, CHLOROPLASTIC"/>
    <property type="match status" value="1"/>
</dbReference>
<dbReference type="CDD" id="cd02516">
    <property type="entry name" value="CDP-ME_synthetase"/>
    <property type="match status" value="1"/>
</dbReference>
<dbReference type="Pfam" id="PF01128">
    <property type="entry name" value="IspD"/>
    <property type="match status" value="1"/>
</dbReference>
<dbReference type="InterPro" id="IPR034683">
    <property type="entry name" value="IspD/TarI"/>
</dbReference>
<dbReference type="STRING" id="1797727.A3B51_01510"/>
<dbReference type="NCBIfam" id="TIGR00453">
    <property type="entry name" value="ispD"/>
    <property type="match status" value="1"/>
</dbReference>
<name>A0A1F5HI99_9BACT</name>
<evidence type="ECO:0000313" key="3">
    <source>
        <dbReference type="EMBL" id="OGE03831.1"/>
    </source>
</evidence>
<gene>
    <name evidence="3" type="ORF">A3B51_01510</name>
</gene>
<keyword evidence="2 3" id="KW-0548">Nucleotidyltransferase</keyword>
<dbReference type="AlphaFoldDB" id="A0A1F5HI99"/>
<reference evidence="3 4" key="1">
    <citation type="journal article" date="2016" name="Nat. Commun.">
        <title>Thousands of microbial genomes shed light on interconnected biogeochemical processes in an aquifer system.</title>
        <authorList>
            <person name="Anantharaman K."/>
            <person name="Brown C.T."/>
            <person name="Hug L.A."/>
            <person name="Sharon I."/>
            <person name="Castelle C.J."/>
            <person name="Probst A.J."/>
            <person name="Thomas B.C."/>
            <person name="Singh A."/>
            <person name="Wilkins M.J."/>
            <person name="Karaoz U."/>
            <person name="Brodie E.L."/>
            <person name="Williams K.H."/>
            <person name="Hubbard S.S."/>
            <person name="Banfield J.F."/>
        </authorList>
    </citation>
    <scope>NUCLEOTIDE SEQUENCE [LARGE SCALE GENOMIC DNA]</scope>
</reference>
<evidence type="ECO:0000256" key="1">
    <source>
        <dbReference type="ARBA" id="ARBA00022679"/>
    </source>
</evidence>
<dbReference type="InterPro" id="IPR029044">
    <property type="entry name" value="Nucleotide-diphossugar_trans"/>
</dbReference>
<dbReference type="EMBL" id="MFBQ01000044">
    <property type="protein sequence ID" value="OGE03831.1"/>
    <property type="molecule type" value="Genomic_DNA"/>
</dbReference>
<comment type="caution">
    <text evidence="3">The sequence shown here is derived from an EMBL/GenBank/DDBJ whole genome shotgun (WGS) entry which is preliminary data.</text>
</comment>
<dbReference type="InterPro" id="IPR050088">
    <property type="entry name" value="IspD/TarI_cytidylyltransf_bact"/>
</dbReference>
<dbReference type="PANTHER" id="PTHR32125">
    <property type="entry name" value="2-C-METHYL-D-ERYTHRITOL 4-PHOSPHATE CYTIDYLYLTRANSFERASE, CHLOROPLASTIC"/>
    <property type="match status" value="1"/>
</dbReference>
<evidence type="ECO:0000256" key="2">
    <source>
        <dbReference type="ARBA" id="ARBA00022695"/>
    </source>
</evidence>
<dbReference type="InterPro" id="IPR001228">
    <property type="entry name" value="IspD"/>
</dbReference>
<dbReference type="SUPFAM" id="SSF53448">
    <property type="entry name" value="Nucleotide-diphospho-sugar transferases"/>
    <property type="match status" value="1"/>
</dbReference>
<proteinExistence type="predicted"/>
<dbReference type="GO" id="GO:0008299">
    <property type="term" value="P:isoprenoid biosynthetic process"/>
    <property type="evidence" value="ECO:0007669"/>
    <property type="project" value="InterPro"/>
</dbReference>
<dbReference type="Proteomes" id="UP000176780">
    <property type="component" value="Unassembled WGS sequence"/>
</dbReference>
<sequence>MNWLIIVAGGKGQRMDLGFNKIFAKLGKFPLLYWTILAFEKSKIVENIIISASSEDVRKIKALVKKHGFKKVRDVIKASSTRQQSTFAVLEMVKSKIKKGELVGVHNAANPFVTANEIKKVYFAAKKHGAALLAQAAKDTVKITNDKGLVDKTPPRHYSWYAQTPQVAIFANLWRAFLAAQRENFAGTDDAQLLERIGIKPKIVPCSHQNIKITFPEDLITAKHILKTWAE</sequence>
<organism evidence="3 4">
    <name type="scientific">Candidatus Curtissbacteria bacterium RIFCSPLOWO2_01_FULL_41_18</name>
    <dbReference type="NCBI Taxonomy" id="1797727"/>
    <lineage>
        <taxon>Bacteria</taxon>
        <taxon>Candidatus Curtissiibacteriota</taxon>
    </lineage>
</organism>
<dbReference type="FunFam" id="3.90.550.10:FF:000003">
    <property type="entry name" value="2-C-methyl-D-erythritol 4-phosphate cytidylyltransferase"/>
    <property type="match status" value="1"/>
</dbReference>
<dbReference type="Gene3D" id="3.90.550.10">
    <property type="entry name" value="Spore Coat Polysaccharide Biosynthesis Protein SpsA, Chain A"/>
    <property type="match status" value="1"/>
</dbReference>
<evidence type="ECO:0000313" key="4">
    <source>
        <dbReference type="Proteomes" id="UP000176780"/>
    </source>
</evidence>
<accession>A0A1F5HI99</accession>